<protein>
    <recommendedName>
        <fullName evidence="1">PilZ domain-containing protein</fullName>
    </recommendedName>
</protein>
<sequence>MANFSHTRTYVRFPFDSPLILGGESFVCEGILQNLSLHGCSLLSDRELALGSMARISLLLPDQPRAVPIEVARVIWTQGTECGLEFIELSLQSRLRLGRTLRVALIDSLNARTLRNCVQSAYRSPAVASIDF</sequence>
<dbReference type="Pfam" id="PF07238">
    <property type="entry name" value="PilZ"/>
    <property type="match status" value="1"/>
</dbReference>
<dbReference type="Gene3D" id="2.40.10.220">
    <property type="entry name" value="predicted glycosyltransferase like domains"/>
    <property type="match status" value="1"/>
</dbReference>
<dbReference type="Proteomes" id="UP000199032">
    <property type="component" value="Unassembled WGS sequence"/>
</dbReference>
<name>A0A0S4LGK9_9BACT</name>
<dbReference type="OrthoDB" id="9789283at2"/>
<dbReference type="InterPro" id="IPR009875">
    <property type="entry name" value="PilZ_domain"/>
</dbReference>
<dbReference type="SUPFAM" id="SSF141371">
    <property type="entry name" value="PilZ domain-like"/>
    <property type="match status" value="1"/>
</dbReference>
<organism evidence="2 3">
    <name type="scientific">Candidatus Nitrospira nitrosa</name>
    <dbReference type="NCBI Taxonomy" id="1742972"/>
    <lineage>
        <taxon>Bacteria</taxon>
        <taxon>Pseudomonadati</taxon>
        <taxon>Nitrospirota</taxon>
        <taxon>Nitrospiria</taxon>
        <taxon>Nitrospirales</taxon>
        <taxon>Nitrospiraceae</taxon>
        <taxon>Nitrospira</taxon>
    </lineage>
</organism>
<keyword evidence="3" id="KW-1185">Reference proteome</keyword>
<evidence type="ECO:0000313" key="2">
    <source>
        <dbReference type="EMBL" id="CUS36727.1"/>
    </source>
</evidence>
<dbReference type="AlphaFoldDB" id="A0A0S4LGK9"/>
<gene>
    <name evidence="2" type="ORF">COMA1_30212</name>
</gene>
<feature type="domain" description="PilZ" evidence="1">
    <location>
        <begin position="7"/>
        <end position="99"/>
    </location>
</feature>
<dbReference type="RefSeq" id="WP_090749269.1">
    <property type="nucleotide sequence ID" value="NZ_CZQA01000009.1"/>
</dbReference>
<reference evidence="2 3" key="1">
    <citation type="submission" date="2015-10" db="EMBL/GenBank/DDBJ databases">
        <authorList>
            <person name="Gilbert D.G."/>
        </authorList>
    </citation>
    <scope>NUCLEOTIDE SEQUENCE [LARGE SCALE GENOMIC DNA]</scope>
    <source>
        <strain evidence="2">COMA1</strain>
    </source>
</reference>
<proteinExistence type="predicted"/>
<evidence type="ECO:0000313" key="3">
    <source>
        <dbReference type="Proteomes" id="UP000199032"/>
    </source>
</evidence>
<dbReference type="EMBL" id="CZQA01000009">
    <property type="protein sequence ID" value="CUS36727.1"/>
    <property type="molecule type" value="Genomic_DNA"/>
</dbReference>
<dbReference type="GO" id="GO:0035438">
    <property type="term" value="F:cyclic-di-GMP binding"/>
    <property type="evidence" value="ECO:0007669"/>
    <property type="project" value="InterPro"/>
</dbReference>
<accession>A0A0S4LGK9</accession>
<evidence type="ECO:0000259" key="1">
    <source>
        <dbReference type="Pfam" id="PF07238"/>
    </source>
</evidence>